<protein>
    <submittedName>
        <fullName evidence="5">Amidase, hydantoinase/carbamoylase family</fullName>
        <ecNumber evidence="5">3.5.1.87</ecNumber>
    </submittedName>
</protein>
<evidence type="ECO:0000256" key="3">
    <source>
        <dbReference type="PIRSR" id="PIRSR001235-1"/>
    </source>
</evidence>
<feature type="binding site" evidence="3">
    <location>
        <position position="90"/>
    </location>
    <ligand>
        <name>Zn(2+)</name>
        <dbReference type="ChEBI" id="CHEBI:29105"/>
        <label>2</label>
    </ligand>
</feature>
<dbReference type="NCBIfam" id="TIGR01879">
    <property type="entry name" value="hydantase"/>
    <property type="match status" value="1"/>
</dbReference>
<comment type="similarity">
    <text evidence="1">Belongs to the peptidase M20 family.</text>
</comment>
<dbReference type="RefSeq" id="WP_012939334.1">
    <property type="nucleotide sequence ID" value="NC_013740.1"/>
</dbReference>
<dbReference type="EC" id="3.5.1.87" evidence="5"/>
<dbReference type="STRING" id="591001.Acfer_2007"/>
<dbReference type="Proteomes" id="UP000001902">
    <property type="component" value="Chromosome"/>
</dbReference>
<evidence type="ECO:0000256" key="1">
    <source>
        <dbReference type="ARBA" id="ARBA00006153"/>
    </source>
</evidence>
<dbReference type="GO" id="GO:0050538">
    <property type="term" value="F:N-carbamoyl-L-amino-acid hydrolase activity"/>
    <property type="evidence" value="ECO:0007669"/>
    <property type="project" value="UniProtKB-EC"/>
</dbReference>
<feature type="binding site" evidence="3">
    <location>
        <position position="125"/>
    </location>
    <ligand>
        <name>Zn(2+)</name>
        <dbReference type="ChEBI" id="CHEBI:29105"/>
        <label>2</label>
    </ligand>
</feature>
<feature type="binding site" evidence="3">
    <location>
        <position position="79"/>
    </location>
    <ligand>
        <name>Zn(2+)</name>
        <dbReference type="ChEBI" id="CHEBI:29105"/>
        <label>1</label>
    </ligand>
</feature>
<dbReference type="KEGG" id="afn:Acfer_2007"/>
<feature type="binding site" evidence="3">
    <location>
        <position position="187"/>
    </location>
    <ligand>
        <name>Zn(2+)</name>
        <dbReference type="ChEBI" id="CHEBI:29105"/>
        <label>1</label>
    </ligand>
</feature>
<feature type="binding site" evidence="3">
    <location>
        <position position="90"/>
    </location>
    <ligand>
        <name>Zn(2+)</name>
        <dbReference type="ChEBI" id="CHEBI:29105"/>
        <label>1</label>
    </ligand>
</feature>
<evidence type="ECO:0000259" key="4">
    <source>
        <dbReference type="Pfam" id="PF07687"/>
    </source>
</evidence>
<dbReference type="PIRSF" id="PIRSF001235">
    <property type="entry name" value="Amidase_carbamoylase"/>
    <property type="match status" value="1"/>
</dbReference>
<accession>D2RMQ2</accession>
<dbReference type="Pfam" id="PF07687">
    <property type="entry name" value="M20_dimer"/>
    <property type="match status" value="1"/>
</dbReference>
<reference evidence="5 6" key="1">
    <citation type="journal article" date="2010" name="Stand. Genomic Sci.">
        <title>Complete genome sequence of Acidaminococcus fermentans type strain (VR4).</title>
        <authorList>
            <person name="Chang Y.J."/>
            <person name="Pukall R."/>
            <person name="Saunders E."/>
            <person name="Lapidus A."/>
            <person name="Copeland A."/>
            <person name="Nolan M."/>
            <person name="Glavina Del Rio T."/>
            <person name="Lucas S."/>
            <person name="Chen F."/>
            <person name="Tice H."/>
            <person name="Cheng J.F."/>
            <person name="Han C."/>
            <person name="Detter J.C."/>
            <person name="Bruce D."/>
            <person name="Goodwin L."/>
            <person name="Pitluck S."/>
            <person name="Mikhailova N."/>
            <person name="Liolios K."/>
            <person name="Pati A."/>
            <person name="Ivanova N."/>
            <person name="Mavromatis K."/>
            <person name="Chen A."/>
            <person name="Palaniappan K."/>
            <person name="Land M."/>
            <person name="Hauser L."/>
            <person name="Jeffries C.D."/>
            <person name="Brettin T."/>
            <person name="Rohde M."/>
            <person name="Goker M."/>
            <person name="Bristow J."/>
            <person name="Eisen J.A."/>
            <person name="Markowitz V."/>
            <person name="Hugenholtz P."/>
            <person name="Kyrpides N.C."/>
            <person name="Klenk H.P."/>
        </authorList>
    </citation>
    <scope>NUCLEOTIDE SEQUENCE [LARGE SCALE GENOMIC DNA]</scope>
    <source>
        <strain evidence="6">ATCC 25085 / DSM 20731 / CCUG 9996 / CIP 106432 / VR4</strain>
    </source>
</reference>
<dbReference type="OrthoDB" id="9808195at2"/>
<comment type="cofactor">
    <cofactor evidence="3">
        <name>Zn(2+)</name>
        <dbReference type="ChEBI" id="CHEBI:29105"/>
    </cofactor>
    <text evidence="3">Binds 2 Zn(2+) ions per subunit.</text>
</comment>
<dbReference type="HOGENOM" id="CLU_024588_6_1_9"/>
<dbReference type="GeneID" id="78335700"/>
<dbReference type="Gene3D" id="3.40.630.10">
    <property type="entry name" value="Zn peptidases"/>
    <property type="match status" value="1"/>
</dbReference>
<keyword evidence="2 5" id="KW-0378">Hydrolase</keyword>
<feature type="domain" description="Peptidase M20 dimerisation" evidence="4">
    <location>
        <begin position="209"/>
        <end position="310"/>
    </location>
</feature>
<dbReference type="InterPro" id="IPR036264">
    <property type="entry name" value="Bact_exopeptidase_dim_dom"/>
</dbReference>
<dbReference type="InterPro" id="IPR002933">
    <property type="entry name" value="Peptidase_M20"/>
</dbReference>
<dbReference type="InterPro" id="IPR010158">
    <property type="entry name" value="Amidase_Cbmase"/>
</dbReference>
<evidence type="ECO:0000313" key="6">
    <source>
        <dbReference type="Proteomes" id="UP000001902"/>
    </source>
</evidence>
<dbReference type="SUPFAM" id="SSF53187">
    <property type="entry name" value="Zn-dependent exopeptidases"/>
    <property type="match status" value="1"/>
</dbReference>
<name>D2RMQ2_ACIFV</name>
<keyword evidence="3" id="KW-0862">Zinc</keyword>
<dbReference type="SUPFAM" id="SSF55031">
    <property type="entry name" value="Bacterial exopeptidase dimerisation domain"/>
    <property type="match status" value="1"/>
</dbReference>
<sequence>MDNLKDIWSALFQALSAFGYEEGQGTTRLSWSNPFLEAQKYLHSYAEAAGLQCQRDGWGNLLMTVPGETGLPPVYTGSHLDTVPHGGKYDGALGITVPLAIAAAWHQAGFRPRRPLTIIAFAEEEGTRFGPPCMGSQAMAGKLQGKDPGSFITAEGQPLPQLLQEAGLEGDPFAPHLLPGKCFVEMHIEQGRALEDAKLPLGIVSAIVGIRHFIIRVQGQANHAGTTAMKDRHDALAAAAAEISEIHQCALTSNNQYVATVGHIRVSPDAGNVIPGEAEFSLEIRAEEDSTMDCVVSAYKDFSRNLEKQYGVRFLWNQLDQIPPLPMDRKIMELFQSYAQKESVRFQIQPSWAGHDAMILGHELPTAMLFVPSKNGISHSPEEFTSAEDIGQAASVLEKVLTHLTRE</sequence>
<dbReference type="AlphaFoldDB" id="D2RMQ2"/>
<evidence type="ECO:0000256" key="2">
    <source>
        <dbReference type="ARBA" id="ARBA00022801"/>
    </source>
</evidence>
<evidence type="ECO:0000313" key="5">
    <source>
        <dbReference type="EMBL" id="ADB48354.1"/>
    </source>
</evidence>
<feature type="binding site" evidence="3">
    <location>
        <position position="379"/>
    </location>
    <ligand>
        <name>Zn(2+)</name>
        <dbReference type="ChEBI" id="CHEBI:29105"/>
        <label>2</label>
    </ligand>
</feature>
<dbReference type="CDD" id="cd03884">
    <property type="entry name" value="M20_bAS"/>
    <property type="match status" value="1"/>
</dbReference>
<dbReference type="GO" id="GO:0046872">
    <property type="term" value="F:metal ion binding"/>
    <property type="evidence" value="ECO:0007669"/>
    <property type="project" value="UniProtKB-KW"/>
</dbReference>
<dbReference type="PANTHER" id="PTHR32494:SF5">
    <property type="entry name" value="ALLANTOATE AMIDOHYDROLASE"/>
    <property type="match status" value="1"/>
</dbReference>
<keyword evidence="3" id="KW-0479">Metal-binding</keyword>
<dbReference type="EMBL" id="CP001859">
    <property type="protein sequence ID" value="ADB48354.1"/>
    <property type="molecule type" value="Genomic_DNA"/>
</dbReference>
<dbReference type="eggNOG" id="COG0624">
    <property type="taxonomic scope" value="Bacteria"/>
</dbReference>
<dbReference type="Gene3D" id="3.30.70.360">
    <property type="match status" value="1"/>
</dbReference>
<gene>
    <name evidence="5" type="ordered locus">Acfer_2007</name>
</gene>
<dbReference type="Pfam" id="PF01546">
    <property type="entry name" value="Peptidase_M20"/>
    <property type="match status" value="1"/>
</dbReference>
<dbReference type="PANTHER" id="PTHR32494">
    <property type="entry name" value="ALLANTOATE DEIMINASE-RELATED"/>
    <property type="match status" value="1"/>
</dbReference>
<proteinExistence type="inferred from homology"/>
<dbReference type="GO" id="GO:0016813">
    <property type="term" value="F:hydrolase activity, acting on carbon-nitrogen (but not peptide) bonds, in linear amidines"/>
    <property type="evidence" value="ECO:0007669"/>
    <property type="project" value="InterPro"/>
</dbReference>
<dbReference type="InterPro" id="IPR011650">
    <property type="entry name" value="Peptidase_M20_dimer"/>
</dbReference>
<organism evidence="5 6">
    <name type="scientific">Acidaminococcus fermentans (strain ATCC 25085 / DSM 20731 / CCUG 9996 / CIP 106432 / VR4)</name>
    <dbReference type="NCBI Taxonomy" id="591001"/>
    <lineage>
        <taxon>Bacteria</taxon>
        <taxon>Bacillati</taxon>
        <taxon>Bacillota</taxon>
        <taxon>Negativicutes</taxon>
        <taxon>Acidaminococcales</taxon>
        <taxon>Acidaminococcaceae</taxon>
        <taxon>Acidaminococcus</taxon>
    </lineage>
</organism>
<keyword evidence="6" id="KW-1185">Reference proteome</keyword>